<name>A0A1B1N617_9BACL</name>
<dbReference type="AlphaFoldDB" id="A0A1B1N617"/>
<proteinExistence type="predicted"/>
<accession>A0A1B1N617</accession>
<dbReference type="STRING" id="1462996.AWM70_21700"/>
<keyword evidence="2" id="KW-1185">Reference proteome</keyword>
<keyword evidence="1" id="KW-0946">Virion</keyword>
<dbReference type="EMBL" id="CP014167">
    <property type="protein sequence ID" value="ANS76873.1"/>
    <property type="molecule type" value="Genomic_DNA"/>
</dbReference>
<protein>
    <submittedName>
        <fullName evidence="1">Spore coat protein</fullName>
    </submittedName>
</protein>
<evidence type="ECO:0000313" key="1">
    <source>
        <dbReference type="EMBL" id="ANS76873.1"/>
    </source>
</evidence>
<dbReference type="Proteomes" id="UP000092573">
    <property type="component" value="Chromosome"/>
</dbReference>
<evidence type="ECO:0000313" key="2">
    <source>
        <dbReference type="Proteomes" id="UP000092573"/>
    </source>
</evidence>
<gene>
    <name evidence="1" type="ORF">AWM70_21700</name>
</gene>
<dbReference type="KEGG" id="pyg:AWM70_21700"/>
<dbReference type="OrthoDB" id="2703958at2"/>
<keyword evidence="1" id="KW-0167">Capsid protein</keyword>
<dbReference type="InterPro" id="IPR012851">
    <property type="entry name" value="Spore_coat_CotF-like"/>
</dbReference>
<dbReference type="PANTHER" id="PTHR39183:SF1">
    <property type="entry name" value="SPORE COAT PROTEIN F-LIKE PROTEIN YHCQ"/>
    <property type="match status" value="1"/>
</dbReference>
<dbReference type="Pfam" id="PF07875">
    <property type="entry name" value="Coat_F"/>
    <property type="match status" value="1"/>
</dbReference>
<reference evidence="1 2" key="1">
    <citation type="submission" date="2016-01" db="EMBL/GenBank/DDBJ databases">
        <title>Complete Genome Sequence of Paenibacillus yonginensis DCY84, a novel Plant Growth-Promoting Bacteria with Elicitation of Induced Systemic Resistance.</title>
        <authorList>
            <person name="Kim Y.J."/>
            <person name="Yang D.C."/>
            <person name="Sukweenadhi J."/>
        </authorList>
    </citation>
    <scope>NUCLEOTIDE SEQUENCE [LARGE SCALE GENOMIC DNA]</scope>
    <source>
        <strain evidence="1 2">DCY84</strain>
    </source>
</reference>
<organism evidence="1 2">
    <name type="scientific">Paenibacillus yonginensis</name>
    <dbReference type="NCBI Taxonomy" id="1462996"/>
    <lineage>
        <taxon>Bacteria</taxon>
        <taxon>Bacillati</taxon>
        <taxon>Bacillota</taxon>
        <taxon>Bacilli</taxon>
        <taxon>Bacillales</taxon>
        <taxon>Paenibacillaceae</taxon>
        <taxon>Paenibacillus</taxon>
    </lineage>
</organism>
<dbReference type="PANTHER" id="PTHR39183">
    <property type="entry name" value="SPORE COAT PROTEIN F-LIKE PROTEIN YHCQ"/>
    <property type="match status" value="1"/>
</dbReference>
<sequence length="176" mass="20141">MPNRLKHIFREGFELYRNKPQHLAWHETLELHELTAFQSNHLVLFKMLLTDVTDPELKALYVETIKCIEGNLKELLKYYPKAPEGTRGESKGMDMTGVYAGLLLGFAKTAIRSYAIGITETSTPALRETLHKQLDNAIKLHAKIFHFMQERGLYAAYDLPKLLENDINQANKAISL</sequence>